<sequence>MPRSHHRSETVIETGASRPSRAVRRRTLRVAAAGLTAVAALTLTACGGQDNPLQTGAAKPYNPAPQGAEEPVAKGDGDPQGGTRPDGGRAEQTSARHGGSEAGAGASGTGASGTGASAGKAGKSGSTAGTRHTACDAAKIQIVAKPLKRPVNHLLLEATNTSGATCDLYYSPYLRFDEAQSPLAELPDSKPQSVVTLAPGQSGYAAVMTSSADGSGTNGHTMTSLSVSLPGRDGKGSIGGSKTVALPGGSVYLDDSAWVTYWQSDVSAATAW</sequence>
<dbReference type="RefSeq" id="WP_052718848.1">
    <property type="nucleotide sequence ID" value="NZ_BBNO01000002.1"/>
</dbReference>
<dbReference type="OrthoDB" id="3854042at2"/>
<feature type="domain" description="DUF4232" evidence="2">
    <location>
        <begin position="135"/>
        <end position="263"/>
    </location>
</feature>
<dbReference type="EMBL" id="BBNO01000002">
    <property type="protein sequence ID" value="GAO07325.1"/>
    <property type="molecule type" value="Genomic_DNA"/>
</dbReference>
<reference evidence="3 4" key="2">
    <citation type="journal article" date="2015" name="Stand. Genomic Sci.">
        <title>Draft genome sequence of marine-derived Streptomyces sp. TP-A0598, a producer of anti-MRSA antibiotic lydicamycins.</title>
        <authorList>
            <person name="Komaki H."/>
            <person name="Ichikawa N."/>
            <person name="Hosoyama A."/>
            <person name="Fujita N."/>
            <person name="Igarashi Y."/>
        </authorList>
    </citation>
    <scope>NUCLEOTIDE SEQUENCE [LARGE SCALE GENOMIC DNA]</scope>
    <source>
        <strain evidence="3 4">NBRC 110027</strain>
    </source>
</reference>
<gene>
    <name evidence="3" type="ORF">TPA0598_02_05640</name>
</gene>
<feature type="region of interest" description="Disordered" evidence="1">
    <location>
        <begin position="1"/>
        <end position="23"/>
    </location>
</feature>
<evidence type="ECO:0000259" key="2">
    <source>
        <dbReference type="Pfam" id="PF14016"/>
    </source>
</evidence>
<comment type="caution">
    <text evidence="3">The sequence shown here is derived from an EMBL/GenBank/DDBJ whole genome shotgun (WGS) entry which is preliminary data.</text>
</comment>
<feature type="compositionally biased region" description="Low complexity" evidence="1">
    <location>
        <begin position="114"/>
        <end position="130"/>
    </location>
</feature>
<feature type="compositionally biased region" description="Gly residues" evidence="1">
    <location>
        <begin position="100"/>
        <end position="113"/>
    </location>
</feature>
<keyword evidence="4" id="KW-1185">Reference proteome</keyword>
<proteinExistence type="predicted"/>
<dbReference type="Proteomes" id="UP000048965">
    <property type="component" value="Unassembled WGS sequence"/>
</dbReference>
<protein>
    <recommendedName>
        <fullName evidence="2">DUF4232 domain-containing protein</fullName>
    </recommendedName>
</protein>
<dbReference type="Pfam" id="PF14016">
    <property type="entry name" value="DUF4232"/>
    <property type="match status" value="1"/>
</dbReference>
<dbReference type="InterPro" id="IPR025326">
    <property type="entry name" value="DUF4232"/>
</dbReference>
<name>A0A0P4R2Z9_9ACTN</name>
<accession>A0A0P4R2Z9</accession>
<reference evidence="4" key="1">
    <citation type="submission" date="2014-09" db="EMBL/GenBank/DDBJ databases">
        <title>Whole genome shotgun sequence of Streptomyces sp. NBRC 110027.</title>
        <authorList>
            <person name="Komaki H."/>
            <person name="Ichikawa N."/>
            <person name="Katano-Makiyama Y."/>
            <person name="Hosoyama A."/>
            <person name="Hashimoto M."/>
            <person name="Uohara A."/>
            <person name="Kitahashi Y."/>
            <person name="Ohji S."/>
            <person name="Kimura A."/>
            <person name="Yamazoe A."/>
            <person name="Igarashi Y."/>
            <person name="Fujita N."/>
        </authorList>
    </citation>
    <scope>NUCLEOTIDE SEQUENCE [LARGE SCALE GENOMIC DNA]</scope>
    <source>
        <strain evidence="4">NBRC 110027</strain>
    </source>
</reference>
<evidence type="ECO:0000313" key="3">
    <source>
        <dbReference type="EMBL" id="GAO07325.1"/>
    </source>
</evidence>
<organism evidence="3 4">
    <name type="scientific">Streptomyces lydicamycinicus</name>
    <dbReference type="NCBI Taxonomy" id="1546107"/>
    <lineage>
        <taxon>Bacteria</taxon>
        <taxon>Bacillati</taxon>
        <taxon>Actinomycetota</taxon>
        <taxon>Actinomycetes</taxon>
        <taxon>Kitasatosporales</taxon>
        <taxon>Streptomycetaceae</taxon>
        <taxon>Streptomyces</taxon>
    </lineage>
</organism>
<dbReference type="AlphaFoldDB" id="A0A0P4R2Z9"/>
<evidence type="ECO:0000256" key="1">
    <source>
        <dbReference type="SAM" id="MobiDB-lite"/>
    </source>
</evidence>
<feature type="region of interest" description="Disordered" evidence="1">
    <location>
        <begin position="54"/>
        <end position="130"/>
    </location>
</feature>
<evidence type="ECO:0000313" key="4">
    <source>
        <dbReference type="Proteomes" id="UP000048965"/>
    </source>
</evidence>